<dbReference type="Proteomes" id="UP000030460">
    <property type="component" value="Unassembled WGS sequence"/>
</dbReference>
<sequence length="340" mass="35198">MNSLTWSGQAEKWAQYGIGTKIDGTLTVDQQTLARRVTEDTSTGAHAISQTFGVSITSATTYSHYSRLRAGTRTSAQVMLTDGSTTDYCYATFDLNTGQVTATYAGKGAWKLGNAVCVPLSAGWFECRITGLVTSATVIRGTTYMDRAGAHSYPGDGTSWLLHGGSQLESGTPTSYIPTTSVATSRYSDFLSTSDLSFLDQENGTLVFDGSFHGVSGGGMFAFSLDDGTDNGIGLYKVNGSGALTAYCGSPGGTGLGVTLADGQRFRAGIAWSAGGASASASANGQKAVTVAGAKAVPAKTLSIASARNHQFASNVLARSLAYWPRRLSDAEPAAATVLT</sequence>
<proteinExistence type="predicted"/>
<evidence type="ECO:0000313" key="2">
    <source>
        <dbReference type="Proteomes" id="UP000030460"/>
    </source>
</evidence>
<dbReference type="RefSeq" id="WP_168727170.1">
    <property type="nucleotide sequence ID" value="NZ_JTDB02000014.1"/>
</dbReference>
<dbReference type="EMBL" id="JTDB02000014">
    <property type="protein sequence ID" value="NLP65383.1"/>
    <property type="molecule type" value="Genomic_DNA"/>
</dbReference>
<comment type="caution">
    <text evidence="1">The sequence shown here is derived from an EMBL/GenBank/DDBJ whole genome shotgun (WGS) entry which is preliminary data.</text>
</comment>
<accession>A0A8T6ZLK0</accession>
<gene>
    <name evidence="1" type="ORF">NH14_030455</name>
</gene>
<keyword evidence="2" id="KW-1185">Reference proteome</keyword>
<dbReference type="InterPro" id="IPR013320">
    <property type="entry name" value="ConA-like_dom_sf"/>
</dbReference>
<dbReference type="SUPFAM" id="SSF49899">
    <property type="entry name" value="Concanavalin A-like lectins/glucanases"/>
    <property type="match status" value="1"/>
</dbReference>
<reference evidence="1" key="1">
    <citation type="journal article" date="2015" name="Genome Announc.">
        <title>Draft Genome Sequence of the Polyhydroxyalkanoate-Producing Bacterium Burkholderia sacchari LMG 19450 Isolated from Brazilian Sugarcane Plantation Soil.</title>
        <authorList>
            <person name="Alexandrino P.M."/>
            <person name="Mendonca T.T."/>
            <person name="Guaman Bautista L.P."/>
            <person name="Cherix J."/>
            <person name="Lozano-Sakalauskas G.C."/>
            <person name="Fujita A."/>
            <person name="Ramos Filho E."/>
            <person name="Long P."/>
            <person name="Padilla G."/>
            <person name="Taciro M.K."/>
            <person name="Gomez J.G."/>
            <person name="Silva L.F."/>
        </authorList>
    </citation>
    <scope>NUCLEOTIDE SEQUENCE</scope>
    <source>
        <strain evidence="1">LMG 19450</strain>
    </source>
</reference>
<dbReference type="AlphaFoldDB" id="A0A8T6ZLK0"/>
<evidence type="ECO:0000313" key="1">
    <source>
        <dbReference type="EMBL" id="NLP65383.1"/>
    </source>
</evidence>
<name>A0A8T6ZLK0_9BURK</name>
<reference evidence="1" key="2">
    <citation type="submission" date="2020-04" db="EMBL/GenBank/DDBJ databases">
        <authorList>
            <person name="Alexandrino P."/>
            <person name="Mendonca T."/>
            <person name="Guaman L."/>
            <person name="Cherix J."/>
            <person name="Lozano-Sakalauskas G."/>
            <person name="Fujita A."/>
            <person name="Filho E.R."/>
            <person name="Long P."/>
            <person name="Padilla G."/>
            <person name="Taciro M.K."/>
            <person name="Gomez J.G."/>
            <person name="Silva L.F."/>
            <person name="Torres M."/>
        </authorList>
    </citation>
    <scope>NUCLEOTIDE SEQUENCE</scope>
    <source>
        <strain evidence="1">LMG 19450</strain>
    </source>
</reference>
<organism evidence="1 2">
    <name type="scientific">Paraburkholderia sacchari</name>
    <dbReference type="NCBI Taxonomy" id="159450"/>
    <lineage>
        <taxon>Bacteria</taxon>
        <taxon>Pseudomonadati</taxon>
        <taxon>Pseudomonadota</taxon>
        <taxon>Betaproteobacteria</taxon>
        <taxon>Burkholderiales</taxon>
        <taxon>Burkholderiaceae</taxon>
        <taxon>Paraburkholderia</taxon>
    </lineage>
</organism>
<protein>
    <submittedName>
        <fullName evidence="1">Uncharacterized protein</fullName>
    </submittedName>
</protein>